<evidence type="ECO:0000256" key="1">
    <source>
        <dbReference type="SAM" id="MobiDB-lite"/>
    </source>
</evidence>
<feature type="region of interest" description="Disordered" evidence="1">
    <location>
        <begin position="1"/>
        <end position="22"/>
    </location>
</feature>
<dbReference type="RefSeq" id="WP_131125599.1">
    <property type="nucleotide sequence ID" value="NZ_SIXH01000404.1"/>
</dbReference>
<organism evidence="3 4">
    <name type="scientific">Streptomyces kasugaensis</name>
    <dbReference type="NCBI Taxonomy" id="1946"/>
    <lineage>
        <taxon>Bacteria</taxon>
        <taxon>Bacillati</taxon>
        <taxon>Actinomycetota</taxon>
        <taxon>Actinomycetes</taxon>
        <taxon>Kitasatosporales</taxon>
        <taxon>Streptomycetaceae</taxon>
        <taxon>Streptomyces</taxon>
    </lineage>
</organism>
<proteinExistence type="predicted"/>
<reference evidence="3 4" key="1">
    <citation type="submission" date="2019-02" db="EMBL/GenBank/DDBJ databases">
        <title>Draft Genome Sequence of Streptomyces sp. AM-2504, identified by 16S rRNA comparative analysis as a Streptomyces Kasugaensis strain.</title>
        <authorList>
            <person name="Napolioni V."/>
            <person name="Giuliodori A.M."/>
            <person name="Spurio R."/>
            <person name="Fabbretti A."/>
        </authorList>
    </citation>
    <scope>NUCLEOTIDE SEQUENCE [LARGE SCALE GENOMIC DNA]</scope>
    <source>
        <strain evidence="3 4">AM-2504</strain>
    </source>
</reference>
<gene>
    <name evidence="3" type="ORF">EYS09_30225</name>
</gene>
<sequence length="86" mass="9206">MSLKPTNGEASTLEWTKSSYSTADGPECVEVAWTKSSYSTDDGPDCIEVASASDTIRVRDSKNVHGAQLAFAPTSWADFVAFARKG</sequence>
<dbReference type="EMBL" id="SIXH01000404">
    <property type="protein sequence ID" value="TBO55997.1"/>
    <property type="molecule type" value="Genomic_DNA"/>
</dbReference>
<feature type="domain" description="DUF397" evidence="2">
    <location>
        <begin position="13"/>
        <end position="31"/>
    </location>
</feature>
<protein>
    <submittedName>
        <fullName evidence="3">DUF397 domain-containing protein</fullName>
    </submittedName>
</protein>
<dbReference type="InterPro" id="IPR007278">
    <property type="entry name" value="DUF397"/>
</dbReference>
<feature type="domain" description="DUF397" evidence="2">
    <location>
        <begin position="32"/>
        <end position="84"/>
    </location>
</feature>
<name>A0A4Q9HMH5_STRKA</name>
<comment type="caution">
    <text evidence="3">The sequence shown here is derived from an EMBL/GenBank/DDBJ whole genome shotgun (WGS) entry which is preliminary data.</text>
</comment>
<dbReference type="Pfam" id="PF04149">
    <property type="entry name" value="DUF397"/>
    <property type="match status" value="2"/>
</dbReference>
<keyword evidence="4" id="KW-1185">Reference proteome</keyword>
<dbReference type="AlphaFoldDB" id="A0A4Q9HMH5"/>
<evidence type="ECO:0000259" key="2">
    <source>
        <dbReference type="Pfam" id="PF04149"/>
    </source>
</evidence>
<accession>A0A4Q9HMH5</accession>
<evidence type="ECO:0000313" key="4">
    <source>
        <dbReference type="Proteomes" id="UP000292452"/>
    </source>
</evidence>
<dbReference type="Proteomes" id="UP000292452">
    <property type="component" value="Unassembled WGS sequence"/>
</dbReference>
<evidence type="ECO:0000313" key="3">
    <source>
        <dbReference type="EMBL" id="TBO55997.1"/>
    </source>
</evidence>